<sequence length="638" mass="68604">MTSICAPPLPLSSRVDASPSASVMQYAFLSPPVLRSSSFCTSHAARMLDPEQSRMYPSRGPFKQQRCRTPPPPTMASVERGTTVAMPARLAAMRTFAAAESLLFAPHAPPATDGLPTLRVIYAYPNTYTVGICSLGFQLVWAALATMPGLTVSRLFADAAEPLPADAVDVLGFSLSWELDYVGIMDTLEYLDVPRRAAARADGDPIVFGGGPVLTANPEPYAPFFDIVLLGDGEEALGDLMTSLRQSRGEGVDRVEMLRRAARDVSGAYVPALYEVVYDGPTGGILSVKPAAPEVPSSVAKRTYRGKGLATSTVVTPYSAWENIHMVEAVRSCPEMCRFCLASYATLPFRSSPVDELIPAMAAGLAVTDRLGILGASVTQHPQFGELVTELADDTKYNGVRVSLSSVRTNTVSEELARMLVARGSKSITVAVESGSARLRTIINKKLDTPDIAAAASRAAAGGLSSLKLYGMAGLPGEIPSDMDETVAMLKDVKAAGKGLRLTYGCSTFVPKAHTPLQWFGVRKTADGTLKRLGKRLGPLGVDFRPESYKWSVVQALLSRGDRRVADVLELVRGYGDSLGSFKRAFKELRGCLPPLEWYAHEDWGVGEVLPWGHLTTAISEDAIVRHRDEAVSLFRDD</sequence>
<gene>
    <name evidence="1" type="ORF">I4F81_011764</name>
</gene>
<reference evidence="1" key="1">
    <citation type="submission" date="2019-11" db="EMBL/GenBank/DDBJ databases">
        <title>Nori genome reveals adaptations in red seaweeds to the harsh intertidal environment.</title>
        <authorList>
            <person name="Wang D."/>
            <person name="Mao Y."/>
        </authorList>
    </citation>
    <scope>NUCLEOTIDE SEQUENCE</scope>
    <source>
        <tissue evidence="1">Gametophyte</tissue>
    </source>
</reference>
<dbReference type="EMBL" id="CM020620">
    <property type="protein sequence ID" value="KAK1869286.1"/>
    <property type="molecule type" value="Genomic_DNA"/>
</dbReference>
<evidence type="ECO:0000313" key="2">
    <source>
        <dbReference type="Proteomes" id="UP000798662"/>
    </source>
</evidence>
<name>A0ACC3CHN1_PYRYE</name>
<comment type="caution">
    <text evidence="1">The sequence shown here is derived from an EMBL/GenBank/DDBJ whole genome shotgun (WGS) entry which is preliminary data.</text>
</comment>
<keyword evidence="2" id="KW-1185">Reference proteome</keyword>
<proteinExistence type="predicted"/>
<evidence type="ECO:0000313" key="1">
    <source>
        <dbReference type="EMBL" id="KAK1869286.1"/>
    </source>
</evidence>
<accession>A0ACC3CHN1</accession>
<dbReference type="Proteomes" id="UP000798662">
    <property type="component" value="Chromosome 3"/>
</dbReference>
<protein>
    <submittedName>
        <fullName evidence="1">Uncharacterized protein</fullName>
    </submittedName>
</protein>
<organism evidence="1 2">
    <name type="scientific">Pyropia yezoensis</name>
    <name type="common">Susabi-nori</name>
    <name type="synonym">Porphyra yezoensis</name>
    <dbReference type="NCBI Taxonomy" id="2788"/>
    <lineage>
        <taxon>Eukaryota</taxon>
        <taxon>Rhodophyta</taxon>
        <taxon>Bangiophyceae</taxon>
        <taxon>Bangiales</taxon>
        <taxon>Bangiaceae</taxon>
        <taxon>Pyropia</taxon>
    </lineage>
</organism>